<comment type="caution">
    <text evidence="1">The sequence shown here is derived from an EMBL/GenBank/DDBJ whole genome shotgun (WGS) entry which is preliminary data.</text>
</comment>
<proteinExistence type="predicted"/>
<accession>A0A8J4WTH4</accession>
<protein>
    <submittedName>
        <fullName evidence="1">Metal transporter Nramp5</fullName>
    </submittedName>
</protein>
<feature type="non-terminal residue" evidence="1">
    <location>
        <position position="55"/>
    </location>
</feature>
<dbReference type="Proteomes" id="UP000727407">
    <property type="component" value="Unassembled WGS sequence"/>
</dbReference>
<evidence type="ECO:0000313" key="1">
    <source>
        <dbReference type="EMBL" id="KAF5890446.1"/>
    </source>
</evidence>
<name>A0A8J4WTH4_CLAMG</name>
<dbReference type="AlphaFoldDB" id="A0A8J4WTH4"/>
<dbReference type="EMBL" id="QNUK01000685">
    <property type="protein sequence ID" value="KAF5890446.1"/>
    <property type="molecule type" value="Genomic_DNA"/>
</dbReference>
<gene>
    <name evidence="1" type="primary">serS</name>
    <name evidence="1" type="ORF">DAT39_019845</name>
</gene>
<keyword evidence="2" id="KW-1185">Reference proteome</keyword>
<organism evidence="1 2">
    <name type="scientific">Clarias magur</name>
    <name type="common">Asian catfish</name>
    <name type="synonym">Macropteronotus magur</name>
    <dbReference type="NCBI Taxonomy" id="1594786"/>
    <lineage>
        <taxon>Eukaryota</taxon>
        <taxon>Metazoa</taxon>
        <taxon>Chordata</taxon>
        <taxon>Craniata</taxon>
        <taxon>Vertebrata</taxon>
        <taxon>Euteleostomi</taxon>
        <taxon>Actinopterygii</taxon>
        <taxon>Neopterygii</taxon>
        <taxon>Teleostei</taxon>
        <taxon>Ostariophysi</taxon>
        <taxon>Siluriformes</taxon>
        <taxon>Clariidae</taxon>
        <taxon>Clarias</taxon>
    </lineage>
</organism>
<reference evidence="1" key="1">
    <citation type="submission" date="2020-07" db="EMBL/GenBank/DDBJ databases">
        <title>Clarias magur genome sequencing, assembly and annotation.</title>
        <authorList>
            <person name="Kushwaha B."/>
            <person name="Kumar R."/>
            <person name="Das P."/>
            <person name="Joshi C.G."/>
            <person name="Kumar D."/>
            <person name="Nagpure N.S."/>
            <person name="Pandey M."/>
            <person name="Agarwal S."/>
            <person name="Srivastava S."/>
            <person name="Singh M."/>
            <person name="Sahoo L."/>
            <person name="Jayasankar P."/>
            <person name="Meher P.K."/>
            <person name="Koringa P.G."/>
            <person name="Iquebal M.A."/>
            <person name="Das S.P."/>
            <person name="Bit A."/>
            <person name="Patnaik S."/>
            <person name="Patel N."/>
            <person name="Shah T.M."/>
            <person name="Hinsu A."/>
            <person name="Jena J.K."/>
        </authorList>
    </citation>
    <scope>NUCLEOTIDE SEQUENCE</scope>
    <source>
        <strain evidence="1">CIFAMagur01</strain>
        <tissue evidence="1">Testis</tissue>
    </source>
</reference>
<evidence type="ECO:0000313" key="2">
    <source>
        <dbReference type="Proteomes" id="UP000727407"/>
    </source>
</evidence>
<sequence length="55" mass="6179">MSLLLRRVAGSHHAELRTQSLSLLSRHVGAVLQDEHVSDLSQDLARFPPNQHLLQ</sequence>